<name>A0A9P4TUP7_9PEZI</name>
<evidence type="ECO:0000313" key="3">
    <source>
        <dbReference type="Proteomes" id="UP000800235"/>
    </source>
</evidence>
<comment type="caution">
    <text evidence="2">The sequence shown here is derived from an EMBL/GenBank/DDBJ whole genome shotgun (WGS) entry which is preliminary data.</text>
</comment>
<accession>A0A9P4TUP7</accession>
<evidence type="ECO:0000313" key="2">
    <source>
        <dbReference type="EMBL" id="KAF2425559.1"/>
    </source>
</evidence>
<dbReference type="AlphaFoldDB" id="A0A9P4TUP7"/>
<sequence length="173" mass="19203">MTVVSYPGILPTLHAIGMRNGSTRRYWLARYLESSEQGEVPHPRRHYHCLRALLLNIINGSASVGFIVRSKARTTAEVDGVSKKIPKLRSKSERGFIFEGEIQIGSDSESALHVIQSNRGATEVGSRDLDIDGEHEPKQRDLMVPEKGGVILSRPRAPSTVYSRKVSEIQPSQ</sequence>
<gene>
    <name evidence="2" type="ORF">EJ08DRAFT_700363</name>
</gene>
<proteinExistence type="predicted"/>
<feature type="region of interest" description="Disordered" evidence="1">
    <location>
        <begin position="123"/>
        <end position="156"/>
    </location>
</feature>
<feature type="compositionally biased region" description="Basic and acidic residues" evidence="1">
    <location>
        <begin position="125"/>
        <end position="144"/>
    </location>
</feature>
<keyword evidence="3" id="KW-1185">Reference proteome</keyword>
<evidence type="ECO:0000256" key="1">
    <source>
        <dbReference type="SAM" id="MobiDB-lite"/>
    </source>
</evidence>
<protein>
    <submittedName>
        <fullName evidence="2">Uncharacterized protein</fullName>
    </submittedName>
</protein>
<dbReference type="EMBL" id="MU007069">
    <property type="protein sequence ID" value="KAF2425559.1"/>
    <property type="molecule type" value="Genomic_DNA"/>
</dbReference>
<reference evidence="2" key="1">
    <citation type="journal article" date="2020" name="Stud. Mycol.">
        <title>101 Dothideomycetes genomes: a test case for predicting lifestyles and emergence of pathogens.</title>
        <authorList>
            <person name="Haridas S."/>
            <person name="Albert R."/>
            <person name="Binder M."/>
            <person name="Bloem J."/>
            <person name="Labutti K."/>
            <person name="Salamov A."/>
            <person name="Andreopoulos B."/>
            <person name="Baker S."/>
            <person name="Barry K."/>
            <person name="Bills G."/>
            <person name="Bluhm B."/>
            <person name="Cannon C."/>
            <person name="Castanera R."/>
            <person name="Culley D."/>
            <person name="Daum C."/>
            <person name="Ezra D."/>
            <person name="Gonzalez J."/>
            <person name="Henrissat B."/>
            <person name="Kuo A."/>
            <person name="Liang C."/>
            <person name="Lipzen A."/>
            <person name="Lutzoni F."/>
            <person name="Magnuson J."/>
            <person name="Mondo S."/>
            <person name="Nolan M."/>
            <person name="Ohm R."/>
            <person name="Pangilinan J."/>
            <person name="Park H.-J."/>
            <person name="Ramirez L."/>
            <person name="Alfaro M."/>
            <person name="Sun H."/>
            <person name="Tritt A."/>
            <person name="Yoshinaga Y."/>
            <person name="Zwiers L.-H."/>
            <person name="Turgeon B."/>
            <person name="Goodwin S."/>
            <person name="Spatafora J."/>
            <person name="Crous P."/>
            <person name="Grigoriev I."/>
        </authorList>
    </citation>
    <scope>NUCLEOTIDE SEQUENCE</scope>
    <source>
        <strain evidence="2">CBS 130266</strain>
    </source>
</reference>
<organism evidence="2 3">
    <name type="scientific">Tothia fuscella</name>
    <dbReference type="NCBI Taxonomy" id="1048955"/>
    <lineage>
        <taxon>Eukaryota</taxon>
        <taxon>Fungi</taxon>
        <taxon>Dikarya</taxon>
        <taxon>Ascomycota</taxon>
        <taxon>Pezizomycotina</taxon>
        <taxon>Dothideomycetes</taxon>
        <taxon>Pleosporomycetidae</taxon>
        <taxon>Venturiales</taxon>
        <taxon>Cylindrosympodiaceae</taxon>
        <taxon>Tothia</taxon>
    </lineage>
</organism>
<dbReference type="Proteomes" id="UP000800235">
    <property type="component" value="Unassembled WGS sequence"/>
</dbReference>